<feature type="coiled-coil region" evidence="1">
    <location>
        <begin position="15"/>
        <end position="84"/>
    </location>
</feature>
<gene>
    <name evidence="3" type="ORF">POM88_050095</name>
</gene>
<evidence type="ECO:0000313" key="4">
    <source>
        <dbReference type="Proteomes" id="UP001237642"/>
    </source>
</evidence>
<dbReference type="Proteomes" id="UP001237642">
    <property type="component" value="Unassembled WGS sequence"/>
</dbReference>
<keyword evidence="4" id="KW-1185">Reference proteome</keyword>
<proteinExistence type="predicted"/>
<evidence type="ECO:0000256" key="1">
    <source>
        <dbReference type="SAM" id="Coils"/>
    </source>
</evidence>
<evidence type="ECO:0000256" key="2">
    <source>
        <dbReference type="SAM" id="MobiDB-lite"/>
    </source>
</evidence>
<dbReference type="AlphaFoldDB" id="A0AAD8M212"/>
<protein>
    <submittedName>
        <fullName evidence="3">Uncharacterized protein</fullName>
    </submittedName>
</protein>
<comment type="caution">
    <text evidence="3">The sequence shown here is derived from an EMBL/GenBank/DDBJ whole genome shotgun (WGS) entry which is preliminary data.</text>
</comment>
<organism evidence="3 4">
    <name type="scientific">Heracleum sosnowskyi</name>
    <dbReference type="NCBI Taxonomy" id="360622"/>
    <lineage>
        <taxon>Eukaryota</taxon>
        <taxon>Viridiplantae</taxon>
        <taxon>Streptophyta</taxon>
        <taxon>Embryophyta</taxon>
        <taxon>Tracheophyta</taxon>
        <taxon>Spermatophyta</taxon>
        <taxon>Magnoliopsida</taxon>
        <taxon>eudicotyledons</taxon>
        <taxon>Gunneridae</taxon>
        <taxon>Pentapetalae</taxon>
        <taxon>asterids</taxon>
        <taxon>campanulids</taxon>
        <taxon>Apiales</taxon>
        <taxon>Apiaceae</taxon>
        <taxon>Apioideae</taxon>
        <taxon>apioid superclade</taxon>
        <taxon>Tordylieae</taxon>
        <taxon>Tordyliinae</taxon>
        <taxon>Heracleum</taxon>
    </lineage>
</organism>
<dbReference type="EMBL" id="JAUIZM010000011">
    <property type="protein sequence ID" value="KAK1356839.1"/>
    <property type="molecule type" value="Genomic_DNA"/>
</dbReference>
<reference evidence="3" key="2">
    <citation type="submission" date="2023-05" db="EMBL/GenBank/DDBJ databases">
        <authorList>
            <person name="Schelkunov M.I."/>
        </authorList>
    </citation>
    <scope>NUCLEOTIDE SEQUENCE</scope>
    <source>
        <strain evidence="3">Hsosn_3</strain>
        <tissue evidence="3">Leaf</tissue>
    </source>
</reference>
<dbReference type="PANTHER" id="PTHR35480:SF1">
    <property type="entry name" value="MATERNAL EFFECT EMBRYO ARREST 22"/>
    <property type="match status" value="1"/>
</dbReference>
<feature type="region of interest" description="Disordered" evidence="2">
    <location>
        <begin position="826"/>
        <end position="859"/>
    </location>
</feature>
<feature type="compositionally biased region" description="Basic and acidic residues" evidence="2">
    <location>
        <begin position="830"/>
        <end position="851"/>
    </location>
</feature>
<name>A0AAD8M212_9APIA</name>
<dbReference type="PANTHER" id="PTHR35480">
    <property type="entry name" value="MATERNAL EFFECT EMBRYO ARREST 22"/>
    <property type="match status" value="1"/>
</dbReference>
<evidence type="ECO:0000313" key="3">
    <source>
        <dbReference type="EMBL" id="KAK1356839.1"/>
    </source>
</evidence>
<keyword evidence="1" id="KW-0175">Coiled coil</keyword>
<reference evidence="3" key="1">
    <citation type="submission" date="2023-02" db="EMBL/GenBank/DDBJ databases">
        <title>Genome of toxic invasive species Heracleum sosnowskyi carries increased number of genes despite the absence of recent whole-genome duplications.</title>
        <authorList>
            <person name="Schelkunov M."/>
            <person name="Shtratnikova V."/>
            <person name="Makarenko M."/>
            <person name="Klepikova A."/>
            <person name="Omelchenko D."/>
            <person name="Novikova G."/>
            <person name="Obukhova E."/>
            <person name="Bogdanov V."/>
            <person name="Penin A."/>
            <person name="Logacheva M."/>
        </authorList>
    </citation>
    <scope>NUCLEOTIDE SEQUENCE</scope>
    <source>
        <strain evidence="3">Hsosn_3</strain>
        <tissue evidence="3">Leaf</tissue>
    </source>
</reference>
<sequence length="859" mass="97580">MSETVVEHLPVNTCCLQWQEEVSRLKGELSESKAKLIESTKARKALRKAIRILEPQNQMLRKECEEEKKRAEVREKEMSSLRSEISAWKQKVSLGSKGMSEKAGILQVSVSEGEKHIYNGSEAWNIGKDELAVGKKLQAENRELEMKELAIKVSAEEEISLLKSQITSIQQRLVPGDQDVHKDLVAQDADGEVTLLQECVVERETEIHSLAELFKKVKNKADCEYKNSEEGRKIANDNCWAENVLEGDERQIKVIESSVRVPFENKMPSLESQLTHLQQHAVSGAQDSSRAEDAEKEITLLKSHISDRDIEINRLKESLPKENTRPYSEMKKIDEERKKADAENCSAGKMYADKEAEEKQKELAIRLGLEAEISAVKSQIVLLQKGNGVRNERKVPRLFQAQVSEEQTELNQLKKLLEKEINRADSEAKKAKEGMQKANEAEKMVKTEKSRADEEQRLAATERKRAEEATLQLERLRAEVQVLRSNLVSETLKLEETNKNLETEKQKVIEEKQRTDNERTKAAENSRVLEMTKRHLLVEKSHAEILSLQMKDDRHGLGKLQEGIAEHASFTKIVKALGDDSLKNTGFRTGKLNSLPQLEVINRESGVSKLNMDCVQCRGLSKKLKVKQKAKREKKLADTEMAKAEELRKVVGTYGGKAMLDKRQFEELAHELEDNRCKTDELKKAIHELMSSGILVNPLVNNSTNTDTRRVKLLKKELKIGKMEVKHAKEVASLEKSRNLLLQQEMWRIKKECSRISDHFDSLEKCFSRDVGIDDLEKKCNISRGRGLNLKRKFLEEEPCQMLTGALHESEKGRMVAEDVVRSPSSIDAGAHKVEHDAGVRKVEHNKKDKGILSAVKSN</sequence>
<feature type="region of interest" description="Disordered" evidence="2">
    <location>
        <begin position="427"/>
        <end position="456"/>
    </location>
</feature>
<accession>A0AAD8M212</accession>